<feature type="domain" description="Aminotransferase class I/classII large" evidence="7">
    <location>
        <begin position="53"/>
        <end position="387"/>
    </location>
</feature>
<protein>
    <submittedName>
        <fullName evidence="8">Amino acid aminotransferase</fullName>
    </submittedName>
</protein>
<evidence type="ECO:0000256" key="1">
    <source>
        <dbReference type="ARBA" id="ARBA00001933"/>
    </source>
</evidence>
<evidence type="ECO:0000259" key="7">
    <source>
        <dbReference type="Pfam" id="PF00155"/>
    </source>
</evidence>
<name>V6IYS4_9BACL</name>
<dbReference type="InterPro" id="IPR015421">
    <property type="entry name" value="PyrdxlP-dep_Trfase_major"/>
</dbReference>
<keyword evidence="9" id="KW-1185">Reference proteome</keyword>
<dbReference type="PANTHER" id="PTHR42790">
    <property type="entry name" value="AMINOTRANSFERASE"/>
    <property type="match status" value="1"/>
</dbReference>
<evidence type="ECO:0000256" key="6">
    <source>
        <dbReference type="ARBA" id="ARBA00022898"/>
    </source>
</evidence>
<dbReference type="InterPro" id="IPR015422">
    <property type="entry name" value="PyrdxlP-dep_Trfase_small"/>
</dbReference>
<evidence type="ECO:0000256" key="3">
    <source>
        <dbReference type="ARBA" id="ARBA00011738"/>
    </source>
</evidence>
<dbReference type="PANTHER" id="PTHR42790:SF19">
    <property type="entry name" value="KYNURENINE_ALPHA-AMINOADIPATE AMINOTRANSFERASE, MITOCHONDRIAL"/>
    <property type="match status" value="1"/>
</dbReference>
<dbReference type="RefSeq" id="WP_023509364.1">
    <property type="nucleotide sequence ID" value="NZ_AWTC01000004.1"/>
</dbReference>
<dbReference type="eggNOG" id="COG1167">
    <property type="taxonomic scope" value="Bacteria"/>
</dbReference>
<comment type="subunit">
    <text evidence="3">Homodimer.</text>
</comment>
<evidence type="ECO:0000256" key="2">
    <source>
        <dbReference type="ARBA" id="ARBA00007441"/>
    </source>
</evidence>
<dbReference type="STRING" id="1395513.P343_05325"/>
<dbReference type="AlphaFoldDB" id="V6IYS4"/>
<dbReference type="GO" id="GO:1901605">
    <property type="term" value="P:alpha-amino acid metabolic process"/>
    <property type="evidence" value="ECO:0007669"/>
    <property type="project" value="TreeGrafter"/>
</dbReference>
<evidence type="ECO:0000313" key="9">
    <source>
        <dbReference type="Proteomes" id="UP000018296"/>
    </source>
</evidence>
<dbReference type="InterPro" id="IPR015424">
    <property type="entry name" value="PyrdxlP-dep_Trfase"/>
</dbReference>
<comment type="similarity">
    <text evidence="2">Belongs to the class-I pyridoxal-phosphate-dependent aminotransferase family.</text>
</comment>
<gene>
    <name evidence="8" type="ORF">P343_05325</name>
</gene>
<reference evidence="8 9" key="1">
    <citation type="journal article" date="2013" name="Genome Announc.">
        <title>Genome Sequence of Sporolactobacillus laevolacticus DSM442, an Efficient Polymer-Grade D-Lactate Producer from Agricultural Waste Cottonseed as a Nitrogen Source.</title>
        <authorList>
            <person name="Wang H."/>
            <person name="Wang L."/>
            <person name="Ju J."/>
            <person name="Yu B."/>
            <person name="Ma Y."/>
        </authorList>
    </citation>
    <scope>NUCLEOTIDE SEQUENCE [LARGE SCALE GENOMIC DNA]</scope>
    <source>
        <strain evidence="8 9">DSM 442</strain>
    </source>
</reference>
<organism evidence="8 9">
    <name type="scientific">Sporolactobacillus laevolacticus DSM 442</name>
    <dbReference type="NCBI Taxonomy" id="1395513"/>
    <lineage>
        <taxon>Bacteria</taxon>
        <taxon>Bacillati</taxon>
        <taxon>Bacillota</taxon>
        <taxon>Bacilli</taxon>
        <taxon>Bacillales</taxon>
        <taxon>Sporolactobacillaceae</taxon>
        <taxon>Sporolactobacillus</taxon>
    </lineage>
</organism>
<dbReference type="GO" id="GO:0030170">
    <property type="term" value="F:pyridoxal phosphate binding"/>
    <property type="evidence" value="ECO:0007669"/>
    <property type="project" value="InterPro"/>
</dbReference>
<dbReference type="FunFam" id="3.40.640.10:FF:000053">
    <property type="entry name" value="Aminotransferase, class I"/>
    <property type="match status" value="1"/>
</dbReference>
<comment type="cofactor">
    <cofactor evidence="1">
        <name>pyridoxal 5'-phosphate</name>
        <dbReference type="ChEBI" id="CHEBI:597326"/>
    </cofactor>
</comment>
<dbReference type="CDD" id="cd00609">
    <property type="entry name" value="AAT_like"/>
    <property type="match status" value="1"/>
</dbReference>
<sequence>MKTYRYAERMSLVKPSAIRELLKLGADPDVISFGGGYPDPDLFPLEKLSLVFEQVIKEQGKSALQYTISEGLSELRLKLIERMKRVGVTCGLENLFLLQGSQQGLDLVAKMFLNKGDIVITENPTFLGALVAFNPYEPQYATVSMDEEGMDMDKLETVLKANPNAKFIYTVPTFHNPTGITMSLCRRKRLVELANAYDVIILEDDPYREIRYEGEQLPSIKSFDTEGRVIHLGSFSKILCPGLRLGWVVAEKELAEKLCLLKMAADTQNSTLNMYAVNRFMELYDIDEHITHIRKIYKDKKDLMLETLRVALPQSVKYTNPEGGLFTWLTFPEGVDTTRLMKERVLPEAKVAYVPGSTFFPVKEEVNHCRFNFSYMSKENIVRGVTAFGRILKEYC</sequence>
<evidence type="ECO:0000256" key="4">
    <source>
        <dbReference type="ARBA" id="ARBA00022576"/>
    </source>
</evidence>
<evidence type="ECO:0000313" key="8">
    <source>
        <dbReference type="EMBL" id="EST12570.1"/>
    </source>
</evidence>
<dbReference type="PATRIC" id="fig|1395513.3.peg.1085"/>
<dbReference type="InterPro" id="IPR050859">
    <property type="entry name" value="Class-I_PLP-dep_aminotransf"/>
</dbReference>
<dbReference type="Gene3D" id="3.90.1150.10">
    <property type="entry name" value="Aspartate Aminotransferase, domain 1"/>
    <property type="match status" value="1"/>
</dbReference>
<keyword evidence="4 8" id="KW-0032">Aminotransferase</keyword>
<dbReference type="EMBL" id="AWTC01000004">
    <property type="protein sequence ID" value="EST12570.1"/>
    <property type="molecule type" value="Genomic_DNA"/>
</dbReference>
<dbReference type="GO" id="GO:0008483">
    <property type="term" value="F:transaminase activity"/>
    <property type="evidence" value="ECO:0007669"/>
    <property type="project" value="UniProtKB-KW"/>
</dbReference>
<dbReference type="Gene3D" id="3.40.640.10">
    <property type="entry name" value="Type I PLP-dependent aspartate aminotransferase-like (Major domain)"/>
    <property type="match status" value="1"/>
</dbReference>
<comment type="caution">
    <text evidence="8">The sequence shown here is derived from an EMBL/GenBank/DDBJ whole genome shotgun (WGS) entry which is preliminary data.</text>
</comment>
<keyword evidence="6" id="KW-0663">Pyridoxal phosphate</keyword>
<dbReference type="SUPFAM" id="SSF53383">
    <property type="entry name" value="PLP-dependent transferases"/>
    <property type="match status" value="1"/>
</dbReference>
<dbReference type="Pfam" id="PF00155">
    <property type="entry name" value="Aminotran_1_2"/>
    <property type="match status" value="1"/>
</dbReference>
<keyword evidence="5 8" id="KW-0808">Transferase</keyword>
<dbReference type="InterPro" id="IPR004839">
    <property type="entry name" value="Aminotransferase_I/II_large"/>
</dbReference>
<dbReference type="Proteomes" id="UP000018296">
    <property type="component" value="Unassembled WGS sequence"/>
</dbReference>
<proteinExistence type="inferred from homology"/>
<accession>V6IYS4</accession>
<evidence type="ECO:0000256" key="5">
    <source>
        <dbReference type="ARBA" id="ARBA00022679"/>
    </source>
</evidence>